<name>A0A5M8RJE5_9BACI</name>
<dbReference type="PROSITE" id="PS51257">
    <property type="entry name" value="PROKAR_LIPOPROTEIN"/>
    <property type="match status" value="1"/>
</dbReference>
<dbReference type="EMBL" id="QSND01000007">
    <property type="protein sequence ID" value="KAA6446986.1"/>
    <property type="molecule type" value="Genomic_DNA"/>
</dbReference>
<protein>
    <recommendedName>
        <fullName evidence="4">Lipoprotein</fullName>
    </recommendedName>
</protein>
<reference evidence="2 3" key="1">
    <citation type="submission" date="2018-08" db="EMBL/GenBank/DDBJ databases">
        <title>Bacillus phenotypic plasticity.</title>
        <authorList>
            <person name="Hurtado E."/>
        </authorList>
    </citation>
    <scope>NUCLEOTIDE SEQUENCE [LARGE SCALE GENOMIC DNA]</scope>
    <source>
        <strain evidence="2 3">427</strain>
    </source>
</reference>
<organism evidence="2 3">
    <name type="scientific">Bacillus swezeyi</name>
    <dbReference type="NCBI Taxonomy" id="1925020"/>
    <lineage>
        <taxon>Bacteria</taxon>
        <taxon>Bacillati</taxon>
        <taxon>Bacillota</taxon>
        <taxon>Bacilli</taxon>
        <taxon>Bacillales</taxon>
        <taxon>Bacillaceae</taxon>
        <taxon>Bacillus</taxon>
    </lineage>
</organism>
<dbReference type="Proteomes" id="UP000324326">
    <property type="component" value="Unassembled WGS sequence"/>
</dbReference>
<evidence type="ECO:0008006" key="4">
    <source>
        <dbReference type="Google" id="ProtNLM"/>
    </source>
</evidence>
<comment type="caution">
    <text evidence="2">The sequence shown here is derived from an EMBL/GenBank/DDBJ whole genome shotgun (WGS) entry which is preliminary data.</text>
</comment>
<dbReference type="AlphaFoldDB" id="A0A5M8RJE5"/>
<feature type="chain" id="PRO_5038510884" description="Lipoprotein" evidence="1">
    <location>
        <begin position="25"/>
        <end position="167"/>
    </location>
</feature>
<dbReference type="RefSeq" id="WP_150150064.1">
    <property type="nucleotide sequence ID" value="NZ_QSND01000007.1"/>
</dbReference>
<proteinExistence type="predicted"/>
<sequence length="167" mass="19351">MKFKVSFMLILSMLLLLTACSSNPSSDEANSRPKYLDDYDVHFKNTINKSTKLFSSFNQALDDFYTKKISTEQFKHTITKTIEDSTAFIQETESIKTDDALFEMHQHVLVFLNNQHQLFLDAVEMANEKDIDKKGLRDTYLSLKEEQVQLSSTWTQMLTSRETTAKK</sequence>
<gene>
    <name evidence="2" type="ORF">DX927_23360</name>
</gene>
<evidence type="ECO:0000313" key="3">
    <source>
        <dbReference type="Proteomes" id="UP000324326"/>
    </source>
</evidence>
<accession>A0A5M8RJE5</accession>
<feature type="signal peptide" evidence="1">
    <location>
        <begin position="1"/>
        <end position="24"/>
    </location>
</feature>
<evidence type="ECO:0000256" key="1">
    <source>
        <dbReference type="SAM" id="SignalP"/>
    </source>
</evidence>
<evidence type="ECO:0000313" key="2">
    <source>
        <dbReference type="EMBL" id="KAA6446986.1"/>
    </source>
</evidence>
<keyword evidence="1" id="KW-0732">Signal</keyword>